<evidence type="ECO:0000313" key="3">
    <source>
        <dbReference type="Proteomes" id="UP001652660"/>
    </source>
</evidence>
<dbReference type="RefSeq" id="XP_071923316.1">
    <property type="nucleotide sequence ID" value="XM_072067215.1"/>
</dbReference>
<evidence type="ECO:0000313" key="4">
    <source>
        <dbReference type="RefSeq" id="XP_071923313.1"/>
    </source>
</evidence>
<dbReference type="InterPro" id="IPR045177">
    <property type="entry name" value="FDM1-5/IDN2"/>
</dbReference>
<proteinExistence type="predicted"/>
<sequence>MLVSHLANEIEVKDEHIKDTEIKYNETIQSISNLMTQKDEMHRLYNEELQKTQEAARVQLEKIFSEHEESALRLEVQKQKLIEREKELENLEAYNERQKLELEKQMNAKATLEQKKADENLLKLAEEQKREKEKLHLQIIELEKKLDAKQALELELERLRGAVQVMEHIRTGGDEEVDDKLVAIQVELEKREKELEDLEVRNRALIVKERKSNDELQESRKELINCWMEKASRTSIGVKRMGEMDDVPFKNAAKRMFRGKEIDVKSAELRSEWEDHLRDPNWHPFKIVKTDDSKGHKEVIDAEDEKLKKLKNEFGNEVYEAVTTALMELNEYNPGGRCVIPELWNYSQKRRATLKEGVAYIIEQWKCLEWKTKDH</sequence>
<keyword evidence="3" id="KW-1185">Reference proteome</keyword>
<protein>
    <submittedName>
        <fullName evidence="4 5">Factor of DNA methylation 4-like</fullName>
    </submittedName>
</protein>
<evidence type="ECO:0000313" key="5">
    <source>
        <dbReference type="RefSeq" id="XP_071923314.1"/>
    </source>
</evidence>
<dbReference type="RefSeq" id="XP_071923317.1">
    <property type="nucleotide sequence ID" value="XM_072067216.1"/>
</dbReference>
<evidence type="ECO:0000259" key="2">
    <source>
        <dbReference type="Pfam" id="PF03469"/>
    </source>
</evidence>
<evidence type="ECO:0000313" key="6">
    <source>
        <dbReference type="RefSeq" id="XP_071923316.1"/>
    </source>
</evidence>
<evidence type="ECO:0000313" key="7">
    <source>
        <dbReference type="RefSeq" id="XP_071923317.1"/>
    </source>
</evidence>
<evidence type="ECO:0000256" key="1">
    <source>
        <dbReference type="SAM" id="Coils"/>
    </source>
</evidence>
<name>A0ABM4VUV8_COFAR</name>
<accession>A0ABM4VUV8</accession>
<dbReference type="Pfam" id="PF03469">
    <property type="entry name" value="XH"/>
    <property type="match status" value="1"/>
</dbReference>
<dbReference type="PANTHER" id="PTHR21596">
    <property type="entry name" value="RIBONUCLEASE P SUBUNIT P38"/>
    <property type="match status" value="1"/>
</dbReference>
<dbReference type="RefSeq" id="XP_071923313.1">
    <property type="nucleotide sequence ID" value="XM_072067212.1"/>
</dbReference>
<dbReference type="RefSeq" id="XP_071923314.1">
    <property type="nucleotide sequence ID" value="XM_072067213.1"/>
</dbReference>
<reference evidence="4 5" key="1">
    <citation type="submission" date="2025-05" db="UniProtKB">
        <authorList>
            <consortium name="RefSeq"/>
        </authorList>
    </citation>
    <scope>IDENTIFICATION</scope>
    <source>
        <tissue evidence="4 5">Leaves</tissue>
    </source>
</reference>
<feature type="domain" description="Factor of DNA methylation 1-5/IDN2" evidence="2">
    <location>
        <begin position="239"/>
        <end position="368"/>
    </location>
</feature>
<dbReference type="InterPro" id="IPR005379">
    <property type="entry name" value="FDM1-5/IDN2_XH"/>
</dbReference>
<dbReference type="Proteomes" id="UP001652660">
    <property type="component" value="Chromosome 10e"/>
</dbReference>
<keyword evidence="1" id="KW-0175">Coiled coil</keyword>
<dbReference type="GeneID" id="140015271"/>
<feature type="coiled-coil region" evidence="1">
    <location>
        <begin position="46"/>
        <end position="208"/>
    </location>
</feature>
<organism evidence="3 5">
    <name type="scientific">Coffea arabica</name>
    <name type="common">Arabian coffee</name>
    <dbReference type="NCBI Taxonomy" id="13443"/>
    <lineage>
        <taxon>Eukaryota</taxon>
        <taxon>Viridiplantae</taxon>
        <taxon>Streptophyta</taxon>
        <taxon>Embryophyta</taxon>
        <taxon>Tracheophyta</taxon>
        <taxon>Spermatophyta</taxon>
        <taxon>Magnoliopsida</taxon>
        <taxon>eudicotyledons</taxon>
        <taxon>Gunneridae</taxon>
        <taxon>Pentapetalae</taxon>
        <taxon>asterids</taxon>
        <taxon>lamiids</taxon>
        <taxon>Gentianales</taxon>
        <taxon>Rubiaceae</taxon>
        <taxon>Ixoroideae</taxon>
        <taxon>Gardenieae complex</taxon>
        <taxon>Bertiereae - Coffeeae clade</taxon>
        <taxon>Coffeeae</taxon>
        <taxon>Coffea</taxon>
    </lineage>
</organism>
<dbReference type="PANTHER" id="PTHR21596:SF23">
    <property type="entry name" value="FACTOR OF DNA METHYLATION 4"/>
    <property type="match status" value="1"/>
</dbReference>
<gene>
    <name evidence="5" type="primary">LOC140015271</name>
    <name evidence="4" type="synonym">LOC113712225</name>
    <name evidence="6" type="synonym">LOC113712227</name>
    <name evidence="7" type="synonym">LOC140015273</name>
</gene>